<comment type="cofactor">
    <cofactor evidence="1">
        <name>Ca(2+)</name>
        <dbReference type="ChEBI" id="CHEBI:29108"/>
    </cofactor>
</comment>
<dbReference type="Pfam" id="PF08548">
    <property type="entry name" value="Peptidase_M10_C"/>
    <property type="match status" value="1"/>
</dbReference>
<dbReference type="RefSeq" id="WP_187520594.1">
    <property type="nucleotide sequence ID" value="NZ_JACONW010000010.1"/>
</dbReference>
<feature type="domain" description="Peptidase M10 serralysin C-terminal" evidence="6">
    <location>
        <begin position="367"/>
        <end position="416"/>
    </location>
</feature>
<evidence type="ECO:0000256" key="2">
    <source>
        <dbReference type="ARBA" id="ARBA00004613"/>
    </source>
</evidence>
<sequence length="499" mass="52390">MSTVFKSALPTVLDEQAAFHDRPSFNTYTGTAGDDVVSGTYVKDYLFGGAGNDTLDGHGDDDKLVGGAGVDTLVGGATYGSGVEFVYTSLTDSYANAQGSHSDLITGFSQYDVLDLTALGLERVGNGHNGDLAVSYDASADITYLRSLDKDAVGDFFELRLAGDYSGKLSTSNFVLRHDGTVGNDVLDYSSSTKHYVLNGGDGDDTLHGGKIDNVLDGGAGADHMIGNINTETFLYHQVSDSYVNDASGVSSVDLISGFNLFRGDVLDVSALDFTGLGDGYNGTLSYAYDKTAGHIVAQSFETDAQGNRFKVYIDQADRHGSTAYQDADGFIFAGDNSHDNAGQTLTGKQSWDSLHTPNDGGVLIGGGAGDALAGGAGVDVFRYLDSSDSVHGAADLITGFDVAHDKIDVSALGYTGLGDGTDGTLKLVYDKDLHRTYLKDYDLNTDGQRFEIGLQGTFTKTFTADNLVVANTTSSVEHATDGAIELVGVTPVDAQLAW</sequence>
<evidence type="ECO:0000313" key="7">
    <source>
        <dbReference type="EMBL" id="MBC3948952.1"/>
    </source>
</evidence>
<organism evidence="7 8">
    <name type="scientific">Pseudomonas folii</name>
    <dbReference type="NCBI Taxonomy" id="2762593"/>
    <lineage>
        <taxon>Bacteria</taxon>
        <taxon>Pseudomonadati</taxon>
        <taxon>Pseudomonadota</taxon>
        <taxon>Gammaproteobacteria</taxon>
        <taxon>Pseudomonadales</taxon>
        <taxon>Pseudomonadaceae</taxon>
        <taxon>Pseudomonas</taxon>
    </lineage>
</organism>
<evidence type="ECO:0000256" key="1">
    <source>
        <dbReference type="ARBA" id="ARBA00001913"/>
    </source>
</evidence>
<evidence type="ECO:0000256" key="5">
    <source>
        <dbReference type="ARBA" id="ARBA00022837"/>
    </source>
</evidence>
<dbReference type="Proteomes" id="UP000651852">
    <property type="component" value="Unassembled WGS sequence"/>
</dbReference>
<keyword evidence="8" id="KW-1185">Reference proteome</keyword>
<dbReference type="PRINTS" id="PR00313">
    <property type="entry name" value="CABNDNGRPT"/>
</dbReference>
<name>A0ABR7AVM6_9PSED</name>
<keyword evidence="4" id="KW-0677">Repeat</keyword>
<evidence type="ECO:0000313" key="8">
    <source>
        <dbReference type="Proteomes" id="UP000651852"/>
    </source>
</evidence>
<evidence type="ECO:0000256" key="4">
    <source>
        <dbReference type="ARBA" id="ARBA00022737"/>
    </source>
</evidence>
<evidence type="ECO:0000256" key="3">
    <source>
        <dbReference type="ARBA" id="ARBA00022525"/>
    </source>
</evidence>
<dbReference type="SUPFAM" id="SSF51120">
    <property type="entry name" value="beta-Roll"/>
    <property type="match status" value="3"/>
</dbReference>
<protein>
    <recommendedName>
        <fullName evidence="6">Peptidase M10 serralysin C-terminal domain-containing protein</fullName>
    </recommendedName>
</protein>
<keyword evidence="5" id="KW-0106">Calcium</keyword>
<evidence type="ECO:0000259" key="6">
    <source>
        <dbReference type="Pfam" id="PF08548"/>
    </source>
</evidence>
<dbReference type="InterPro" id="IPR011049">
    <property type="entry name" value="Serralysin-like_metalloprot_C"/>
</dbReference>
<keyword evidence="3" id="KW-0964">Secreted</keyword>
<dbReference type="EMBL" id="JACONW010000010">
    <property type="protein sequence ID" value="MBC3948952.1"/>
    <property type="molecule type" value="Genomic_DNA"/>
</dbReference>
<dbReference type="Gene3D" id="2.150.10.10">
    <property type="entry name" value="Serralysin-like metalloprotease, C-terminal"/>
    <property type="match status" value="3"/>
</dbReference>
<comment type="subcellular location">
    <subcellularLocation>
        <location evidence="2">Secreted</location>
    </subcellularLocation>
</comment>
<reference evidence="7 8" key="1">
    <citation type="submission" date="2020-08" db="EMBL/GenBank/DDBJ databases">
        <title>Putative novel bacterial strains isolated from necrotic wheat leaf tissues caused by Xanthomonas translucens.</title>
        <authorList>
            <person name="Tambong J.T."/>
        </authorList>
    </citation>
    <scope>NUCLEOTIDE SEQUENCE [LARGE SCALE GENOMIC DNA]</scope>
    <source>
        <strain evidence="7 8">DOAB 1069</strain>
    </source>
</reference>
<dbReference type="InterPro" id="IPR013858">
    <property type="entry name" value="Peptidase_M10B_C"/>
</dbReference>
<proteinExistence type="predicted"/>
<gene>
    <name evidence="7" type="ORF">H8S59_04130</name>
</gene>
<accession>A0ABR7AVM6</accession>
<dbReference type="InterPro" id="IPR001343">
    <property type="entry name" value="Hemolysn_Ca-bd"/>
</dbReference>
<comment type="caution">
    <text evidence="7">The sequence shown here is derived from an EMBL/GenBank/DDBJ whole genome shotgun (WGS) entry which is preliminary data.</text>
</comment>
<dbReference type="Pfam" id="PF00353">
    <property type="entry name" value="HemolysinCabind"/>
    <property type="match status" value="2"/>
</dbReference>